<dbReference type="InterPro" id="IPR033753">
    <property type="entry name" value="GCV_H/Fam206"/>
</dbReference>
<accession>A0AAD5LMG1</accession>
<dbReference type="PROSITE" id="PS00189">
    <property type="entry name" value="LIPOYL"/>
    <property type="match status" value="1"/>
</dbReference>
<comment type="caution">
    <text evidence="7">The sequence shown here is derived from an EMBL/GenBank/DDBJ whole genome shotgun (WGS) entry which is preliminary data.</text>
</comment>
<keyword evidence="2 4" id="KW-0450">Lipoyl</keyword>
<comment type="function">
    <text evidence="5">The H protein shuttles the methylamine group of glycine from the P protein to the T protein.</text>
</comment>
<keyword evidence="3 5" id="KW-0809">Transit peptide</keyword>
<organism evidence="7 8">
    <name type="scientific">Pythium insidiosum</name>
    <name type="common">Pythiosis disease agent</name>
    <dbReference type="NCBI Taxonomy" id="114742"/>
    <lineage>
        <taxon>Eukaryota</taxon>
        <taxon>Sar</taxon>
        <taxon>Stramenopiles</taxon>
        <taxon>Oomycota</taxon>
        <taxon>Peronosporomycetes</taxon>
        <taxon>Pythiales</taxon>
        <taxon>Pythiaceae</taxon>
        <taxon>Pythium</taxon>
    </lineage>
</organism>
<dbReference type="NCBIfam" id="TIGR00527">
    <property type="entry name" value="gcvH"/>
    <property type="match status" value="1"/>
</dbReference>
<proteinExistence type="inferred from homology"/>
<dbReference type="PROSITE" id="PS50968">
    <property type="entry name" value="BIOTINYL_LIPOYL"/>
    <property type="match status" value="1"/>
</dbReference>
<keyword evidence="8" id="KW-1185">Reference proteome</keyword>
<evidence type="ECO:0000256" key="1">
    <source>
        <dbReference type="ARBA" id="ARBA00009249"/>
    </source>
</evidence>
<gene>
    <name evidence="7" type="ORF">P43SY_000359</name>
</gene>
<dbReference type="GO" id="GO:0009249">
    <property type="term" value="P:protein lipoylation"/>
    <property type="evidence" value="ECO:0007669"/>
    <property type="project" value="TreeGrafter"/>
</dbReference>
<dbReference type="Proteomes" id="UP001209570">
    <property type="component" value="Unassembled WGS sequence"/>
</dbReference>
<sequence length="161" mass="17482">MVMAIRVASALSSSLRASRASGNMAWRRFAGVQHALFSTKYTKQHEYISVNGNVGTIGITDFAQNQLGDVVFVDLPSVGDSFAKGDAFGAVESVKAASDVYVPASGKVVEINENLNENPNLVNEEAMTGGWFVKIELENPSELDELLDEAAYKEHCENEEH</sequence>
<reference evidence="7" key="1">
    <citation type="submission" date="2021-12" db="EMBL/GenBank/DDBJ databases">
        <title>Prjna785345.</title>
        <authorList>
            <person name="Rujirawat T."/>
            <person name="Krajaejun T."/>
        </authorList>
    </citation>
    <scope>NUCLEOTIDE SEQUENCE</scope>
    <source>
        <strain evidence="7">Pi057C3</strain>
    </source>
</reference>
<comment type="subunit">
    <text evidence="5">The glycine cleavage system is composed of four proteins: P, T, L and H.</text>
</comment>
<evidence type="ECO:0000256" key="5">
    <source>
        <dbReference type="RuleBase" id="RU364055"/>
    </source>
</evidence>
<dbReference type="CDD" id="cd06848">
    <property type="entry name" value="GCS_H"/>
    <property type="match status" value="1"/>
</dbReference>
<feature type="domain" description="Lipoyl-binding" evidence="6">
    <location>
        <begin position="54"/>
        <end position="136"/>
    </location>
</feature>
<dbReference type="InterPro" id="IPR002930">
    <property type="entry name" value="GCV_H"/>
</dbReference>
<keyword evidence="5" id="KW-0496">Mitochondrion</keyword>
<evidence type="ECO:0000256" key="2">
    <source>
        <dbReference type="ARBA" id="ARBA00022823"/>
    </source>
</evidence>
<dbReference type="GO" id="GO:0005739">
    <property type="term" value="C:mitochondrion"/>
    <property type="evidence" value="ECO:0007669"/>
    <property type="project" value="UniProtKB-SubCell"/>
</dbReference>
<comment type="cofactor">
    <cofactor evidence="5">
        <name>(R)-lipoate</name>
        <dbReference type="ChEBI" id="CHEBI:83088"/>
    </cofactor>
    <text evidence="5">Binds 1 lipoyl cofactor covalently.</text>
</comment>
<dbReference type="HAMAP" id="MF_00272">
    <property type="entry name" value="GcvH"/>
    <property type="match status" value="1"/>
</dbReference>
<protein>
    <recommendedName>
        <fullName evidence="5">Glycine cleavage system H protein</fullName>
    </recommendedName>
</protein>
<dbReference type="InterPro" id="IPR017453">
    <property type="entry name" value="GCV_H_sub"/>
</dbReference>
<dbReference type="AlphaFoldDB" id="A0AAD5LMG1"/>
<name>A0AAD5LMG1_PYTIN</name>
<dbReference type="GO" id="GO:0005960">
    <property type="term" value="C:glycine cleavage complex"/>
    <property type="evidence" value="ECO:0007669"/>
    <property type="project" value="UniProtKB-UniRule"/>
</dbReference>
<feature type="modified residue" description="N6-lipoyllysine" evidence="4">
    <location>
        <position position="95"/>
    </location>
</feature>
<evidence type="ECO:0000259" key="6">
    <source>
        <dbReference type="PROSITE" id="PS50968"/>
    </source>
</evidence>
<dbReference type="InterPro" id="IPR011053">
    <property type="entry name" value="Single_hybrid_motif"/>
</dbReference>
<dbReference type="NCBIfam" id="NF002270">
    <property type="entry name" value="PRK01202.1"/>
    <property type="match status" value="1"/>
</dbReference>
<comment type="similarity">
    <text evidence="1 5">Belongs to the GcvH family.</text>
</comment>
<dbReference type="EMBL" id="JAKCXM010000035">
    <property type="protein sequence ID" value="KAJ0406175.1"/>
    <property type="molecule type" value="Genomic_DNA"/>
</dbReference>
<evidence type="ECO:0000256" key="4">
    <source>
        <dbReference type="PIRSR" id="PIRSR617453-50"/>
    </source>
</evidence>
<evidence type="ECO:0000256" key="3">
    <source>
        <dbReference type="ARBA" id="ARBA00022946"/>
    </source>
</evidence>
<evidence type="ECO:0000313" key="7">
    <source>
        <dbReference type="EMBL" id="KAJ0406175.1"/>
    </source>
</evidence>
<dbReference type="GO" id="GO:0019464">
    <property type="term" value="P:glycine decarboxylation via glycine cleavage system"/>
    <property type="evidence" value="ECO:0007669"/>
    <property type="project" value="UniProtKB-UniRule"/>
</dbReference>
<dbReference type="Gene3D" id="2.40.50.100">
    <property type="match status" value="1"/>
</dbReference>
<dbReference type="InterPro" id="IPR003016">
    <property type="entry name" value="2-oxoA_DH_lipoyl-BS"/>
</dbReference>
<comment type="subcellular location">
    <subcellularLocation>
        <location evidence="5">Mitochondrion</location>
    </subcellularLocation>
</comment>
<dbReference type="Pfam" id="PF01597">
    <property type="entry name" value="GCV_H"/>
    <property type="match status" value="1"/>
</dbReference>
<dbReference type="InterPro" id="IPR000089">
    <property type="entry name" value="Biotin_lipoyl"/>
</dbReference>
<dbReference type="PANTHER" id="PTHR11715:SF3">
    <property type="entry name" value="GLYCINE CLEAVAGE SYSTEM H PROTEIN-RELATED"/>
    <property type="match status" value="1"/>
</dbReference>
<evidence type="ECO:0000313" key="8">
    <source>
        <dbReference type="Proteomes" id="UP001209570"/>
    </source>
</evidence>
<dbReference type="SUPFAM" id="SSF51230">
    <property type="entry name" value="Single hybrid motif"/>
    <property type="match status" value="1"/>
</dbReference>
<dbReference type="PANTHER" id="PTHR11715">
    <property type="entry name" value="GLYCINE CLEAVAGE SYSTEM H PROTEIN"/>
    <property type="match status" value="1"/>
</dbReference>